<reference evidence="2 3" key="1">
    <citation type="journal article" date="2008" name="Nature">
        <title>The genome of Laccaria bicolor provides insights into mycorrhizal symbiosis.</title>
        <authorList>
            <person name="Martin F."/>
            <person name="Aerts A."/>
            <person name="Ahren D."/>
            <person name="Brun A."/>
            <person name="Danchin E.G.J."/>
            <person name="Duchaussoy F."/>
            <person name="Gibon J."/>
            <person name="Kohler A."/>
            <person name="Lindquist E."/>
            <person name="Pereda V."/>
            <person name="Salamov A."/>
            <person name="Shapiro H.J."/>
            <person name="Wuyts J."/>
            <person name="Blaudez D."/>
            <person name="Buee M."/>
            <person name="Brokstein P."/>
            <person name="Canbaeck B."/>
            <person name="Cohen D."/>
            <person name="Courty P.E."/>
            <person name="Coutinho P.M."/>
            <person name="Delaruelle C."/>
            <person name="Detter J.C."/>
            <person name="Deveau A."/>
            <person name="DiFazio S."/>
            <person name="Duplessis S."/>
            <person name="Fraissinet-Tachet L."/>
            <person name="Lucic E."/>
            <person name="Frey-Klett P."/>
            <person name="Fourrey C."/>
            <person name="Feussner I."/>
            <person name="Gay G."/>
            <person name="Grimwood J."/>
            <person name="Hoegger P.J."/>
            <person name="Jain P."/>
            <person name="Kilaru S."/>
            <person name="Labbe J."/>
            <person name="Lin Y.C."/>
            <person name="Legue V."/>
            <person name="Le Tacon F."/>
            <person name="Marmeisse R."/>
            <person name="Melayah D."/>
            <person name="Montanini B."/>
            <person name="Muratet M."/>
            <person name="Nehls U."/>
            <person name="Niculita-Hirzel H."/>
            <person name="Oudot-Le Secq M.P."/>
            <person name="Peter M."/>
            <person name="Quesneville H."/>
            <person name="Rajashekar B."/>
            <person name="Reich M."/>
            <person name="Rouhier N."/>
            <person name="Schmutz J."/>
            <person name="Yin T."/>
            <person name="Chalot M."/>
            <person name="Henrissat B."/>
            <person name="Kuees U."/>
            <person name="Lucas S."/>
            <person name="Van de Peer Y."/>
            <person name="Podila G.K."/>
            <person name="Polle A."/>
            <person name="Pukkila P.J."/>
            <person name="Richardson P.M."/>
            <person name="Rouze P."/>
            <person name="Sanders I.R."/>
            <person name="Stajich J.E."/>
            <person name="Tunlid A."/>
            <person name="Tuskan G."/>
            <person name="Grigoriev I.V."/>
        </authorList>
    </citation>
    <scope>NUCLEOTIDE SEQUENCE [LARGE SCALE GENOMIC DNA]</scope>
    <source>
        <strain evidence="3">S238N-H82 / ATCC MYA-4686</strain>
    </source>
</reference>
<dbReference type="HOGENOM" id="CLU_2158870_0_0_1"/>
<sequence length="111" mass="12975">MARPSSSITWYHRFPINLMPFLFYVKFFFGGREKPRQDHWGGYVVPLITSKTDGRPTTIKWLGSSDRHTYECPRDSGQRNDMSQVRGSQVLFQKVISSYSEVTTSDTWIIY</sequence>
<name>B0DVA7_LACBS</name>
<proteinExistence type="predicted"/>
<keyword evidence="3" id="KW-1185">Reference proteome</keyword>
<organism evidence="3">
    <name type="scientific">Laccaria bicolor (strain S238N-H82 / ATCC MYA-4686)</name>
    <name type="common">Bicoloured deceiver</name>
    <name type="synonym">Laccaria laccata var. bicolor</name>
    <dbReference type="NCBI Taxonomy" id="486041"/>
    <lineage>
        <taxon>Eukaryota</taxon>
        <taxon>Fungi</taxon>
        <taxon>Dikarya</taxon>
        <taxon>Basidiomycota</taxon>
        <taxon>Agaricomycotina</taxon>
        <taxon>Agaricomycetes</taxon>
        <taxon>Agaricomycetidae</taxon>
        <taxon>Agaricales</taxon>
        <taxon>Agaricineae</taxon>
        <taxon>Hydnangiaceae</taxon>
        <taxon>Laccaria</taxon>
    </lineage>
</organism>
<dbReference type="KEGG" id="lbc:LACBIDRAFT_333223"/>
<keyword evidence="1" id="KW-0472">Membrane</keyword>
<protein>
    <submittedName>
        <fullName evidence="2">Predicted protein</fullName>
    </submittedName>
</protein>
<dbReference type="GeneID" id="6083526"/>
<dbReference type="AlphaFoldDB" id="B0DVA7"/>
<feature type="transmembrane region" description="Helical" evidence="1">
    <location>
        <begin position="12"/>
        <end position="29"/>
    </location>
</feature>
<evidence type="ECO:0000313" key="2">
    <source>
        <dbReference type="EMBL" id="EDR01479.1"/>
    </source>
</evidence>
<dbReference type="EMBL" id="DS547138">
    <property type="protein sequence ID" value="EDR01479.1"/>
    <property type="molecule type" value="Genomic_DNA"/>
</dbReference>
<keyword evidence="1" id="KW-0812">Transmembrane</keyword>
<accession>B0DVA7</accession>
<dbReference type="Proteomes" id="UP000001194">
    <property type="component" value="Unassembled WGS sequence"/>
</dbReference>
<dbReference type="InParanoid" id="B0DVA7"/>
<dbReference type="RefSeq" id="XP_001887831.1">
    <property type="nucleotide sequence ID" value="XM_001887796.1"/>
</dbReference>
<gene>
    <name evidence="2" type="ORF">LACBIDRAFT_333223</name>
</gene>
<keyword evidence="1" id="KW-1133">Transmembrane helix</keyword>
<evidence type="ECO:0000256" key="1">
    <source>
        <dbReference type="SAM" id="Phobius"/>
    </source>
</evidence>
<evidence type="ECO:0000313" key="3">
    <source>
        <dbReference type="Proteomes" id="UP000001194"/>
    </source>
</evidence>